<feature type="region of interest" description="Disordered" evidence="1">
    <location>
        <begin position="248"/>
        <end position="267"/>
    </location>
</feature>
<evidence type="ECO:0000313" key="2">
    <source>
        <dbReference type="EMBL" id="KAI5068482.1"/>
    </source>
</evidence>
<evidence type="ECO:0000256" key="1">
    <source>
        <dbReference type="SAM" id="MobiDB-lite"/>
    </source>
</evidence>
<evidence type="ECO:0000313" key="3">
    <source>
        <dbReference type="Proteomes" id="UP000886520"/>
    </source>
</evidence>
<proteinExistence type="predicted"/>
<accession>A0A9D4ZC27</accession>
<protein>
    <submittedName>
        <fullName evidence="2">Uncharacterized protein</fullName>
    </submittedName>
</protein>
<dbReference type="Proteomes" id="UP000886520">
    <property type="component" value="Chromosome 16"/>
</dbReference>
<reference evidence="2" key="1">
    <citation type="submission" date="2021-01" db="EMBL/GenBank/DDBJ databases">
        <title>Adiantum capillus-veneris genome.</title>
        <authorList>
            <person name="Fang Y."/>
            <person name="Liao Q."/>
        </authorList>
    </citation>
    <scope>NUCLEOTIDE SEQUENCE</scope>
    <source>
        <strain evidence="2">H3</strain>
        <tissue evidence="2">Leaf</tissue>
    </source>
</reference>
<organism evidence="2 3">
    <name type="scientific">Adiantum capillus-veneris</name>
    <name type="common">Maidenhair fern</name>
    <dbReference type="NCBI Taxonomy" id="13818"/>
    <lineage>
        <taxon>Eukaryota</taxon>
        <taxon>Viridiplantae</taxon>
        <taxon>Streptophyta</taxon>
        <taxon>Embryophyta</taxon>
        <taxon>Tracheophyta</taxon>
        <taxon>Polypodiopsida</taxon>
        <taxon>Polypodiidae</taxon>
        <taxon>Polypodiales</taxon>
        <taxon>Pteridineae</taxon>
        <taxon>Pteridaceae</taxon>
        <taxon>Vittarioideae</taxon>
        <taxon>Adiantum</taxon>
    </lineage>
</organism>
<dbReference type="EMBL" id="JABFUD020000016">
    <property type="protein sequence ID" value="KAI5068482.1"/>
    <property type="molecule type" value="Genomic_DNA"/>
</dbReference>
<name>A0A9D4ZC27_ADICA</name>
<comment type="caution">
    <text evidence="2">The sequence shown here is derived from an EMBL/GenBank/DDBJ whole genome shotgun (WGS) entry which is preliminary data.</text>
</comment>
<gene>
    <name evidence="2" type="ORF">GOP47_0016827</name>
</gene>
<feature type="region of interest" description="Disordered" evidence="1">
    <location>
        <begin position="17"/>
        <end position="44"/>
    </location>
</feature>
<dbReference type="AlphaFoldDB" id="A0A9D4ZC27"/>
<keyword evidence="3" id="KW-1185">Reference proteome</keyword>
<dbReference type="OrthoDB" id="10423507at2759"/>
<sequence length="278" mass="30531">MASIGEALMASISDAGIARRPGSAESRRRSNNHNPNAGDGSNGQQQEWDIVFSFDSSGCCYFLDFKQVVSISSWRQEQGCKICKEYSDASAGGEMDNTCACQLLPSYVTVRLKHVNLIIYSMNQSNSQIFGVMEALSKAFEEERALVCEGTEKGGPTPSVSELPDSLSTAVGSSKTVLQQFLTRLDCMSECAVGAVDVCHADIPQMARRLHVLMEHSAEHRECTIRLKSLQCQLQFFLKALEDEKETHFSTNSRAEEEIGGSHSLDEPDECQQCALIV</sequence>